<dbReference type="EMBL" id="BAAAZA010000041">
    <property type="protein sequence ID" value="GAA3899060.1"/>
    <property type="molecule type" value="Genomic_DNA"/>
</dbReference>
<gene>
    <name evidence="1" type="ORF">GCM10022207_79550</name>
</gene>
<evidence type="ECO:0000313" key="1">
    <source>
        <dbReference type="EMBL" id="GAA3899060.1"/>
    </source>
</evidence>
<dbReference type="Proteomes" id="UP001501563">
    <property type="component" value="Unassembled WGS sequence"/>
</dbReference>
<accession>A0ABP7LGA8</accession>
<dbReference type="RefSeq" id="WP_345553816.1">
    <property type="nucleotide sequence ID" value="NZ_BAAAZA010000041.1"/>
</dbReference>
<organism evidence="1 2">
    <name type="scientific">Streptomyces lannensis</name>
    <dbReference type="NCBI Taxonomy" id="766498"/>
    <lineage>
        <taxon>Bacteria</taxon>
        <taxon>Bacillati</taxon>
        <taxon>Actinomycetota</taxon>
        <taxon>Actinomycetes</taxon>
        <taxon>Kitasatosporales</taxon>
        <taxon>Streptomycetaceae</taxon>
        <taxon>Streptomyces</taxon>
    </lineage>
</organism>
<protein>
    <submittedName>
        <fullName evidence="1">Uncharacterized protein</fullName>
    </submittedName>
</protein>
<proteinExistence type="predicted"/>
<reference evidence="2" key="1">
    <citation type="journal article" date="2019" name="Int. J. Syst. Evol. Microbiol.">
        <title>The Global Catalogue of Microorganisms (GCM) 10K type strain sequencing project: providing services to taxonomists for standard genome sequencing and annotation.</title>
        <authorList>
            <consortium name="The Broad Institute Genomics Platform"/>
            <consortium name="The Broad Institute Genome Sequencing Center for Infectious Disease"/>
            <person name="Wu L."/>
            <person name="Ma J."/>
        </authorList>
    </citation>
    <scope>NUCLEOTIDE SEQUENCE [LARGE SCALE GENOMIC DNA]</scope>
    <source>
        <strain evidence="2">JCM 16578</strain>
    </source>
</reference>
<name>A0ABP7LGA8_9ACTN</name>
<keyword evidence="2" id="KW-1185">Reference proteome</keyword>
<comment type="caution">
    <text evidence="1">The sequence shown here is derived from an EMBL/GenBank/DDBJ whole genome shotgun (WGS) entry which is preliminary data.</text>
</comment>
<sequence length="66" mass="6996">MESQNVRSGYLTGPPERPLLNINLSDLGTLVRRGQLQRAGGSSGQLWYVGDDVDALAATHAMAKAA</sequence>
<evidence type="ECO:0000313" key="2">
    <source>
        <dbReference type="Proteomes" id="UP001501563"/>
    </source>
</evidence>